<proteinExistence type="predicted"/>
<feature type="transmembrane region" description="Helical" evidence="2">
    <location>
        <begin position="107"/>
        <end position="124"/>
    </location>
</feature>
<feature type="transmembrane region" description="Helical" evidence="2">
    <location>
        <begin position="78"/>
        <end position="101"/>
    </location>
</feature>
<feature type="transmembrane region" description="Helical" evidence="2">
    <location>
        <begin position="848"/>
        <end position="867"/>
    </location>
</feature>
<feature type="region of interest" description="Disordered" evidence="1">
    <location>
        <begin position="402"/>
        <end position="452"/>
    </location>
</feature>
<evidence type="ECO:0000256" key="2">
    <source>
        <dbReference type="SAM" id="Phobius"/>
    </source>
</evidence>
<feature type="transmembrane region" description="Helical" evidence="2">
    <location>
        <begin position="131"/>
        <end position="152"/>
    </location>
</feature>
<feature type="transmembrane region" description="Helical" evidence="2">
    <location>
        <begin position="725"/>
        <end position="743"/>
    </location>
</feature>
<feature type="transmembrane region" description="Helical" evidence="2">
    <location>
        <begin position="700"/>
        <end position="719"/>
    </location>
</feature>
<keyword evidence="2" id="KW-0472">Membrane</keyword>
<feature type="transmembrane region" description="Helical" evidence="2">
    <location>
        <begin position="53"/>
        <end position="71"/>
    </location>
</feature>
<feature type="region of interest" description="Disordered" evidence="1">
    <location>
        <begin position="624"/>
        <end position="653"/>
    </location>
</feature>
<feature type="region of interest" description="Disordered" evidence="1">
    <location>
        <begin position="364"/>
        <end position="384"/>
    </location>
</feature>
<feature type="region of interest" description="Disordered" evidence="1">
    <location>
        <begin position="305"/>
        <end position="350"/>
    </location>
</feature>
<keyword evidence="2" id="KW-0812">Transmembrane</keyword>
<accession>A0A8H7HKI9</accession>
<evidence type="ECO:0000256" key="1">
    <source>
        <dbReference type="SAM" id="MobiDB-lite"/>
    </source>
</evidence>
<feature type="compositionally biased region" description="Basic and acidic residues" evidence="1">
    <location>
        <begin position="434"/>
        <end position="446"/>
    </location>
</feature>
<organism evidence="3 4">
    <name type="scientific">Rhizoctonia solani</name>
    <dbReference type="NCBI Taxonomy" id="456999"/>
    <lineage>
        <taxon>Eukaryota</taxon>
        <taxon>Fungi</taxon>
        <taxon>Dikarya</taxon>
        <taxon>Basidiomycota</taxon>
        <taxon>Agaricomycotina</taxon>
        <taxon>Agaricomycetes</taxon>
        <taxon>Cantharellales</taxon>
        <taxon>Ceratobasidiaceae</taxon>
        <taxon>Rhizoctonia</taxon>
    </lineage>
</organism>
<dbReference type="OrthoDB" id="68611at2759"/>
<evidence type="ECO:0000313" key="3">
    <source>
        <dbReference type="EMBL" id="KAF8688132.1"/>
    </source>
</evidence>
<feature type="transmembrane region" description="Helical" evidence="2">
    <location>
        <begin position="782"/>
        <end position="801"/>
    </location>
</feature>
<keyword evidence="2" id="KW-1133">Transmembrane helix</keyword>
<dbReference type="Proteomes" id="UP000602905">
    <property type="component" value="Unassembled WGS sequence"/>
</dbReference>
<feature type="transmembrane region" description="Helical" evidence="2">
    <location>
        <begin position="808"/>
        <end position="828"/>
    </location>
</feature>
<reference evidence="3" key="1">
    <citation type="submission" date="2020-09" db="EMBL/GenBank/DDBJ databases">
        <title>Comparative genome analyses of four rice-infecting Rhizoctonia solani isolates reveal extensive enrichment of homogalacturonan modification genes.</title>
        <authorList>
            <person name="Lee D.-Y."/>
            <person name="Jeon J."/>
            <person name="Kim K.-T."/>
            <person name="Cheong K."/>
            <person name="Song H."/>
            <person name="Choi G."/>
            <person name="Ko J."/>
            <person name="Opiyo S.O."/>
            <person name="Zuo S."/>
            <person name="Madhav S."/>
            <person name="Lee Y.-H."/>
            <person name="Wang G.-L."/>
        </authorList>
    </citation>
    <scope>NUCLEOTIDE SEQUENCE</scope>
    <source>
        <strain evidence="3">AG1-IA WGL</strain>
    </source>
</reference>
<feature type="compositionally biased region" description="Low complexity" evidence="1">
    <location>
        <begin position="417"/>
        <end position="433"/>
    </location>
</feature>
<name>A0A8H7HKI9_9AGAM</name>
<dbReference type="EMBL" id="JACYCD010000695">
    <property type="protein sequence ID" value="KAF8688132.1"/>
    <property type="molecule type" value="Genomic_DNA"/>
</dbReference>
<feature type="transmembrane region" description="Helical" evidence="2">
    <location>
        <begin position="750"/>
        <end position="770"/>
    </location>
</feature>
<feature type="region of interest" description="Disordered" evidence="1">
    <location>
        <begin position="517"/>
        <end position="541"/>
    </location>
</feature>
<feature type="transmembrane region" description="Helical" evidence="2">
    <location>
        <begin position="28"/>
        <end position="47"/>
    </location>
</feature>
<evidence type="ECO:0000313" key="4">
    <source>
        <dbReference type="Proteomes" id="UP000602905"/>
    </source>
</evidence>
<protein>
    <submittedName>
        <fullName evidence="3">Uncharacterized protein</fullName>
    </submittedName>
</protein>
<feature type="non-terminal residue" evidence="3">
    <location>
        <position position="1"/>
    </location>
</feature>
<dbReference type="PANTHER" id="PTHR37994">
    <property type="entry name" value="ARAE_2_N DOMAIN-CONTAINING PROTEIN-RELATED"/>
    <property type="match status" value="1"/>
</dbReference>
<dbReference type="PANTHER" id="PTHR37994:SF3">
    <property type="entry name" value="ER TRANSPORTER 6TM N-TERMINAL DOMAIN-CONTAINING PROTEIN"/>
    <property type="match status" value="1"/>
</dbReference>
<gene>
    <name evidence="3" type="ORF">RHS03_09790</name>
</gene>
<sequence>MPEGGKSLSAKAICKLRHLGKFATSRKAIPVFKGVLAYIIAFILIFPRGFDDLSQVPITFTGTILIVIAGTPGKSVGACLTATFFAILGVCIGSLNFVILAHLGHEPVAQAVVFAVMVYLLALIKAQGLKYFGFSLLAILMGFNGIYTSMMLGTGFSSTYLKEYIKWGSAIVLFVNLFVFPVSSERELRKLLVMSLEHVATYSHLLAKTYTLALTDEERDARARLAQTIRADFGLLTMKMAETSAEINWSRWSMDDYLALITSHTSISNIHSQNATLFKEYFLPSTLKPFQRMRRDIDIAIQEISEALGGPPARTTRPSECDTDSPPKDLEKSAVPGPTSISYPTTAGAEQDLRKRALLAGSSAARTATGNDTPAAAADEDEQDEIRERLRRVAARLAEEVANEGLSPAGGDKPLPTSATTALSLSTKTATASDHSDADHKQDHGHGSKPARKCTCGPSAILNDFNAFRLKQQELLGAALVCGRLHGGSSRLRLYEERKSVAQEEGRDWVRGEAEMRKRRGATSRATSVKASEVDREPSRPVSTVDFDLEEGIQDEEDDPKKVREDQMMTDTRQCLVRVYSLLYALNQFAHELSTFHEAVISRKTRPKRVHVHLFETLAGKVHKAERKRKERAQRPPISNRTPRSETGDMEIDNASQVEDRELCVREALAILEQQEYVPQNVNIWQKLERAKRLFESPTSIYAGKTAAATLIFAVLIWAPATRQWFINYGLTGGLITVVVALTPTLGQTLFTFVMQIAGSAVGYIMAIIVLEAFKDVGGYRFNPYGITCLVGLFAIPFQYLIYEKPMYFTLALLALNGTGVIVVTEWTVQQYQGRHNYDSPPYRAGKALSSLAVALAIVGTFQLVVLRNPARRQLRESTARIVYGLLGYNTILQAYVRATMPADPAFRAPQAALERVEHDLRHREMKLQTQLIETEAIPSRFANSEPQLAKHRYREARAAIGTTPFDEYIIEEFISVLSPYRRRFTRTIKTSFYLFPLPHDIQGVTDWQADFIHDALVLSTRMARSETGANSVKSEEFSRYWYYLLTVSTIGEQLKEMEAACKELFGELEDHPRSGIHQSHDVLNSEGWTNPGPFSTTAPTLHAIGVPGATHSIDASFDAYIQRKESLSEASHDLMPLSVLETALAVGENMHKVGFHTGNKIFPVLMKTIRGYTDIHKGEILSHYYGLLCVRHLIRMVCIGTLKQNKMLDPFLEELKPSMERVTVADRLAEKALGCMSKALYTEDLSNVADALGCSKKTGTAFVLEGGLGFRDVRFLVDVVWKSRKAIIPLRRDEILPGLPALFPSFYVCYRISSAILERPTRPWGKLQDILLRCYLGDTSLPERAILRQLAIFLHHRIQEYKIPEDYVPVDQEDFCAIAGAWSDMLTPPLDLALAPVMLLDVSIILFRWIFRLMANPRENEGTLVAEWLAPAIMAGGFERLRLEIDRERDGPMALPRRGFTRNYAAELFGHSSVIGKSIQSSAVKDKFVQTLYELDFHELAGRVLLLVTREDVNQYTENEPDKLMHYIESLDRISEALNDALPPHSPNLSEINGNLGATSPKKVLREEPHIGSIPMQLSTMCGSDSVCTTPRGE</sequence>
<feature type="compositionally biased region" description="Basic and acidic residues" evidence="1">
    <location>
        <begin position="317"/>
        <end position="332"/>
    </location>
</feature>
<comment type="caution">
    <text evidence="3">The sequence shown here is derived from an EMBL/GenBank/DDBJ whole genome shotgun (WGS) entry which is preliminary data.</text>
</comment>